<accession>A0AA88GVC3</accession>
<dbReference type="GeneID" id="68094853"/>
<dbReference type="InterPro" id="IPR051579">
    <property type="entry name" value="DDR_Transcriptional_Reg"/>
</dbReference>
<keyword evidence="3" id="KW-0539">Nucleus</keyword>
<dbReference type="SUPFAM" id="SSF52113">
    <property type="entry name" value="BRCT domain"/>
    <property type="match status" value="1"/>
</dbReference>
<feature type="region of interest" description="Disordered" evidence="4">
    <location>
        <begin position="86"/>
        <end position="202"/>
    </location>
</feature>
<dbReference type="InterPro" id="IPR001357">
    <property type="entry name" value="BRCT_dom"/>
</dbReference>
<dbReference type="GO" id="GO:0005634">
    <property type="term" value="C:nucleus"/>
    <property type="evidence" value="ECO:0007669"/>
    <property type="project" value="UniProtKB-SubCell"/>
</dbReference>
<feature type="compositionally biased region" description="Basic and acidic residues" evidence="4">
    <location>
        <begin position="134"/>
        <end position="162"/>
    </location>
</feature>
<feature type="compositionally biased region" description="Polar residues" evidence="4">
    <location>
        <begin position="184"/>
        <end position="196"/>
    </location>
</feature>
<reference evidence="6 7" key="1">
    <citation type="journal article" date="2018" name="BMC Genomics">
        <title>The genome of Naegleria lovaniensis, the basis for a comparative approach to unravel pathogenicity factors of the human pathogenic amoeba N. fowleri.</title>
        <authorList>
            <person name="Liechti N."/>
            <person name="Schurch N."/>
            <person name="Bruggmann R."/>
            <person name="Wittwer M."/>
        </authorList>
    </citation>
    <scope>NUCLEOTIDE SEQUENCE [LARGE SCALE GENOMIC DNA]</scope>
    <source>
        <strain evidence="6 7">ATCC 30569</strain>
    </source>
</reference>
<name>A0AA88GVC3_NAELO</name>
<dbReference type="Gene3D" id="3.40.50.10190">
    <property type="entry name" value="BRCT domain"/>
    <property type="match status" value="2"/>
</dbReference>
<sequence>MTHSDEAEESSPLFLLSSTSTSVSDPSPELFKRPQINIQESDSEVEATDEDDDDHDEDVEIPDANSYEEERKRNIERNKMLLANLGLEKGLLPKSESATQSSSSKKRKSVDSTTETRRSTRLSNKPKQTYNYSKIEKEQQRLRKEQERIMREEKLRQKEEEKKRKKYYSRRNNDSDDDSDDSNFVTTNSFDGNGQRRSGRLRNKDKIDYANIEKKYSEVDLDTEDNISKTTTKSQQKKKKRKTSSSDDDMFSECENVVVTFSTVKNIKELIEMVTILKGQVKMDVKDLSKVTHIVCDEYKRTLKTMTCIIRGCHVVTSEWLRASERKNGFLNEKDFVLSCGHDLLESQRRALEQPIFTNLNFYIDPKTNNAEIQTQLIEFGGGNVIDIDILKSKVEESEDLDSLIVIGDSEHLAELKEELKELNLPDSAFQTPEFVYASAVTQTLEWNVAQ</sequence>
<proteinExistence type="predicted"/>
<feature type="region of interest" description="Disordered" evidence="4">
    <location>
        <begin position="1"/>
        <end position="74"/>
    </location>
</feature>
<evidence type="ECO:0000313" key="7">
    <source>
        <dbReference type="Proteomes" id="UP000816034"/>
    </source>
</evidence>
<dbReference type="SMART" id="SM00292">
    <property type="entry name" value="BRCT"/>
    <property type="match status" value="2"/>
</dbReference>
<gene>
    <name evidence="6" type="ORF">C9374_002397</name>
</gene>
<evidence type="ECO:0000256" key="4">
    <source>
        <dbReference type="SAM" id="MobiDB-lite"/>
    </source>
</evidence>
<comment type="caution">
    <text evidence="6">The sequence shown here is derived from an EMBL/GenBank/DDBJ whole genome shotgun (WGS) entry which is preliminary data.</text>
</comment>
<evidence type="ECO:0000256" key="1">
    <source>
        <dbReference type="ARBA" id="ARBA00004123"/>
    </source>
</evidence>
<dbReference type="PANTHER" id="PTHR23196:SF1">
    <property type="entry name" value="PAX-INTERACTING PROTEIN 1"/>
    <property type="match status" value="1"/>
</dbReference>
<dbReference type="PROSITE" id="PS50172">
    <property type="entry name" value="BRCT"/>
    <property type="match status" value="1"/>
</dbReference>
<evidence type="ECO:0000259" key="5">
    <source>
        <dbReference type="PROSITE" id="PS50172"/>
    </source>
</evidence>
<keyword evidence="7" id="KW-1185">Reference proteome</keyword>
<dbReference type="CDD" id="cd17744">
    <property type="entry name" value="BRCT_MDC1_rpt1"/>
    <property type="match status" value="1"/>
</dbReference>
<evidence type="ECO:0000256" key="2">
    <source>
        <dbReference type="ARBA" id="ARBA00022763"/>
    </source>
</evidence>
<evidence type="ECO:0000313" key="6">
    <source>
        <dbReference type="EMBL" id="KAG2386653.1"/>
    </source>
</evidence>
<comment type="subcellular location">
    <subcellularLocation>
        <location evidence="1">Nucleus</location>
    </subcellularLocation>
</comment>
<dbReference type="Proteomes" id="UP000816034">
    <property type="component" value="Unassembled WGS sequence"/>
</dbReference>
<dbReference type="AlphaFoldDB" id="A0AA88GVC3"/>
<protein>
    <recommendedName>
        <fullName evidence="5">BRCT domain-containing protein</fullName>
    </recommendedName>
</protein>
<feature type="domain" description="BRCT" evidence="5">
    <location>
        <begin position="246"/>
        <end position="338"/>
    </location>
</feature>
<feature type="region of interest" description="Disordered" evidence="4">
    <location>
        <begin position="229"/>
        <end position="248"/>
    </location>
</feature>
<organism evidence="6 7">
    <name type="scientific">Naegleria lovaniensis</name>
    <name type="common">Amoeba</name>
    <dbReference type="NCBI Taxonomy" id="51637"/>
    <lineage>
        <taxon>Eukaryota</taxon>
        <taxon>Discoba</taxon>
        <taxon>Heterolobosea</taxon>
        <taxon>Tetramitia</taxon>
        <taxon>Eutetramitia</taxon>
        <taxon>Vahlkampfiidae</taxon>
        <taxon>Naegleria</taxon>
    </lineage>
</organism>
<feature type="compositionally biased region" description="Low complexity" evidence="4">
    <location>
        <begin position="86"/>
        <end position="103"/>
    </location>
</feature>
<dbReference type="PANTHER" id="PTHR23196">
    <property type="entry name" value="PAX TRANSCRIPTION ACTIVATION DOMAIN INTERACTING PROTEIN"/>
    <property type="match status" value="1"/>
</dbReference>
<feature type="compositionally biased region" description="Acidic residues" evidence="4">
    <location>
        <begin position="41"/>
        <end position="61"/>
    </location>
</feature>
<feature type="compositionally biased region" description="Low complexity" evidence="4">
    <location>
        <begin position="10"/>
        <end position="29"/>
    </location>
</feature>
<dbReference type="RefSeq" id="XP_044550645.1">
    <property type="nucleotide sequence ID" value="XM_044691810.1"/>
</dbReference>
<dbReference type="EMBL" id="PYSW02000015">
    <property type="protein sequence ID" value="KAG2386653.1"/>
    <property type="molecule type" value="Genomic_DNA"/>
</dbReference>
<dbReference type="InterPro" id="IPR036420">
    <property type="entry name" value="BRCT_dom_sf"/>
</dbReference>
<evidence type="ECO:0000256" key="3">
    <source>
        <dbReference type="ARBA" id="ARBA00023242"/>
    </source>
</evidence>
<keyword evidence="2" id="KW-0227">DNA damage</keyword>
<dbReference type="GO" id="GO:0006974">
    <property type="term" value="P:DNA damage response"/>
    <property type="evidence" value="ECO:0007669"/>
    <property type="project" value="UniProtKB-KW"/>
</dbReference>